<comment type="caution">
    <text evidence="1">The sequence shown here is derived from an EMBL/GenBank/DDBJ whole genome shotgun (WGS) entry which is preliminary data.</text>
</comment>
<dbReference type="AlphaFoldDB" id="A0AAP0KS76"/>
<proteinExistence type="predicted"/>
<evidence type="ECO:0000313" key="1">
    <source>
        <dbReference type="EMBL" id="KAK9157716.1"/>
    </source>
</evidence>
<keyword evidence="2" id="KW-1185">Reference proteome</keyword>
<sequence>MAEIHELRKCFHGGNEGIYSSVLSLNKRQNLRNGDSAVNVAHVLNLESCCPRLYSGKRMRNQAKEISAQMREEAILTFANERNGGAILSFASSGREEVKRRGRKQRDFE</sequence>
<name>A0AAP0KS76_9MAGN</name>
<accession>A0AAP0KS76</accession>
<evidence type="ECO:0000313" key="2">
    <source>
        <dbReference type="Proteomes" id="UP001419268"/>
    </source>
</evidence>
<organism evidence="1 2">
    <name type="scientific">Stephania cephalantha</name>
    <dbReference type="NCBI Taxonomy" id="152367"/>
    <lineage>
        <taxon>Eukaryota</taxon>
        <taxon>Viridiplantae</taxon>
        <taxon>Streptophyta</taxon>
        <taxon>Embryophyta</taxon>
        <taxon>Tracheophyta</taxon>
        <taxon>Spermatophyta</taxon>
        <taxon>Magnoliopsida</taxon>
        <taxon>Ranunculales</taxon>
        <taxon>Menispermaceae</taxon>
        <taxon>Menispermoideae</taxon>
        <taxon>Cissampelideae</taxon>
        <taxon>Stephania</taxon>
    </lineage>
</organism>
<protein>
    <submittedName>
        <fullName evidence="1">Uncharacterized protein</fullName>
    </submittedName>
</protein>
<dbReference type="Proteomes" id="UP001419268">
    <property type="component" value="Unassembled WGS sequence"/>
</dbReference>
<reference evidence="1 2" key="1">
    <citation type="submission" date="2024-01" db="EMBL/GenBank/DDBJ databases">
        <title>Genome assemblies of Stephania.</title>
        <authorList>
            <person name="Yang L."/>
        </authorList>
    </citation>
    <scope>NUCLEOTIDE SEQUENCE [LARGE SCALE GENOMIC DNA]</scope>
    <source>
        <strain evidence="1">JXDWG</strain>
        <tissue evidence="1">Leaf</tissue>
    </source>
</reference>
<gene>
    <name evidence="1" type="ORF">Scep_004290</name>
</gene>
<dbReference type="EMBL" id="JBBNAG010000002">
    <property type="protein sequence ID" value="KAK9157716.1"/>
    <property type="molecule type" value="Genomic_DNA"/>
</dbReference>